<dbReference type="Gene3D" id="2.40.30.170">
    <property type="match status" value="1"/>
</dbReference>
<dbReference type="PANTHER" id="PTHR30469">
    <property type="entry name" value="MULTIDRUG RESISTANCE PROTEIN MDTA"/>
    <property type="match status" value="1"/>
</dbReference>
<protein>
    <submittedName>
        <fullName evidence="2">Multidrug resistance protein MdtA</fullName>
    </submittedName>
</protein>
<dbReference type="GO" id="GO:1990281">
    <property type="term" value="C:efflux pump complex"/>
    <property type="evidence" value="ECO:0007669"/>
    <property type="project" value="TreeGrafter"/>
</dbReference>
<dbReference type="Gene3D" id="2.40.50.100">
    <property type="match status" value="1"/>
</dbReference>
<evidence type="ECO:0000313" key="2">
    <source>
        <dbReference type="EMBL" id="OIQ86875.1"/>
    </source>
</evidence>
<dbReference type="SUPFAM" id="SSF111369">
    <property type="entry name" value="HlyD-like secretion proteins"/>
    <property type="match status" value="1"/>
</dbReference>
<proteinExistence type="predicted"/>
<feature type="domain" description="YknX-like C-terminal permuted SH3-like" evidence="1">
    <location>
        <begin position="276"/>
        <end position="340"/>
    </location>
</feature>
<comment type="caution">
    <text evidence="2">The sequence shown here is derived from an EMBL/GenBank/DDBJ whole genome shotgun (WGS) entry which is preliminary data.</text>
</comment>
<dbReference type="Pfam" id="PF25989">
    <property type="entry name" value="YknX_C"/>
    <property type="match status" value="1"/>
</dbReference>
<accession>A0A1J5RB31</accession>
<dbReference type="InterPro" id="IPR006143">
    <property type="entry name" value="RND_pump_MFP"/>
</dbReference>
<dbReference type="EMBL" id="MLJW01000454">
    <property type="protein sequence ID" value="OIQ86875.1"/>
    <property type="molecule type" value="Genomic_DNA"/>
</dbReference>
<dbReference type="Gene3D" id="1.10.287.470">
    <property type="entry name" value="Helix hairpin bin"/>
    <property type="match status" value="1"/>
</dbReference>
<dbReference type="InterPro" id="IPR058637">
    <property type="entry name" value="YknX-like_C"/>
</dbReference>
<dbReference type="GO" id="GO:0015562">
    <property type="term" value="F:efflux transmembrane transporter activity"/>
    <property type="evidence" value="ECO:0007669"/>
    <property type="project" value="TreeGrafter"/>
</dbReference>
<sequence length="345" mass="36320">MMRRVFRVGTLLGLLLSTNALLAAQTSQAPSVQVDTVALKQQPMSDTVSGYGVVSPDTRSLHTVSLPRPGRIASLSVSPGQVVKRGQVLLEFATGADATLAYLRAREAVDFARGELARTGQLLAQQLATRSQLAAAKKALANAEAALQAQQRIGAGRALERIAAPFDGVVTSVMAGAGQRLASGAPLLTLARGGRSRLILGIEPDQVARVHPGMAVEVTPVFDSARSLLGRVTQVFGVIDPKTQFVDVLVELQGAALMPGTKVHATVQLARKLEWVVPRSAVLKDARGAYVFQVAKGKAQRVEVTTGLTQHGMVAVHGAFDPGKPVVRLGNYELHDGMAIRGGAR</sequence>
<dbReference type="Gene3D" id="2.40.420.20">
    <property type="match status" value="1"/>
</dbReference>
<dbReference type="AlphaFoldDB" id="A0A1J5RB31"/>
<dbReference type="PANTHER" id="PTHR30469:SF15">
    <property type="entry name" value="HLYD FAMILY OF SECRETION PROTEINS"/>
    <property type="match status" value="1"/>
</dbReference>
<reference evidence="2" key="1">
    <citation type="submission" date="2016-10" db="EMBL/GenBank/DDBJ databases">
        <title>Sequence of Gallionella enrichment culture.</title>
        <authorList>
            <person name="Poehlein A."/>
            <person name="Muehling M."/>
            <person name="Daniel R."/>
        </authorList>
    </citation>
    <scope>NUCLEOTIDE SEQUENCE</scope>
</reference>
<organism evidence="2">
    <name type="scientific">mine drainage metagenome</name>
    <dbReference type="NCBI Taxonomy" id="410659"/>
    <lineage>
        <taxon>unclassified sequences</taxon>
        <taxon>metagenomes</taxon>
        <taxon>ecological metagenomes</taxon>
    </lineage>
</organism>
<name>A0A1J5RB31_9ZZZZ</name>
<dbReference type="NCBIfam" id="TIGR01730">
    <property type="entry name" value="RND_mfp"/>
    <property type="match status" value="1"/>
</dbReference>
<gene>
    <name evidence="2" type="primary">mdtA_34</name>
    <name evidence="2" type="ORF">GALL_312730</name>
</gene>
<evidence type="ECO:0000259" key="1">
    <source>
        <dbReference type="Pfam" id="PF25989"/>
    </source>
</evidence>